<reference evidence="1 2" key="1">
    <citation type="journal article" date="2021" name="Elife">
        <title>Chloroplast acquisition without the gene transfer in kleptoplastic sea slugs, Plakobranchus ocellatus.</title>
        <authorList>
            <person name="Maeda T."/>
            <person name="Takahashi S."/>
            <person name="Yoshida T."/>
            <person name="Shimamura S."/>
            <person name="Takaki Y."/>
            <person name="Nagai Y."/>
            <person name="Toyoda A."/>
            <person name="Suzuki Y."/>
            <person name="Arimoto A."/>
            <person name="Ishii H."/>
            <person name="Satoh N."/>
            <person name="Nishiyama T."/>
            <person name="Hasebe M."/>
            <person name="Maruyama T."/>
            <person name="Minagawa J."/>
            <person name="Obokata J."/>
            <person name="Shigenobu S."/>
        </authorList>
    </citation>
    <scope>NUCLEOTIDE SEQUENCE [LARGE SCALE GENOMIC DNA]</scope>
</reference>
<proteinExistence type="predicted"/>
<sequence>MKLDFHWPAVAYFYNSLARPFESQNVDGGNSISTRNIEIVGRTVAHSVGQMIEVRIPVRDNQFFIAPPCPALNGQLSLLRPGESKCGEECNSKVPHNVVCQEQSAPTPGFSMV</sequence>
<protein>
    <submittedName>
        <fullName evidence="1">Uncharacterized protein</fullName>
    </submittedName>
</protein>
<organism evidence="1 2">
    <name type="scientific">Plakobranchus ocellatus</name>
    <dbReference type="NCBI Taxonomy" id="259542"/>
    <lineage>
        <taxon>Eukaryota</taxon>
        <taxon>Metazoa</taxon>
        <taxon>Spiralia</taxon>
        <taxon>Lophotrochozoa</taxon>
        <taxon>Mollusca</taxon>
        <taxon>Gastropoda</taxon>
        <taxon>Heterobranchia</taxon>
        <taxon>Euthyneura</taxon>
        <taxon>Panpulmonata</taxon>
        <taxon>Sacoglossa</taxon>
        <taxon>Placobranchoidea</taxon>
        <taxon>Plakobranchidae</taxon>
        <taxon>Plakobranchus</taxon>
    </lineage>
</organism>
<gene>
    <name evidence="1" type="ORF">PoB_004797700</name>
</gene>
<evidence type="ECO:0000313" key="1">
    <source>
        <dbReference type="EMBL" id="GFO21472.1"/>
    </source>
</evidence>
<name>A0AAV4BQ29_9GAST</name>
<dbReference type="EMBL" id="BLXT01005253">
    <property type="protein sequence ID" value="GFO21472.1"/>
    <property type="molecule type" value="Genomic_DNA"/>
</dbReference>
<keyword evidence="2" id="KW-1185">Reference proteome</keyword>
<dbReference type="AlphaFoldDB" id="A0AAV4BQ29"/>
<dbReference type="Proteomes" id="UP000735302">
    <property type="component" value="Unassembled WGS sequence"/>
</dbReference>
<evidence type="ECO:0000313" key="2">
    <source>
        <dbReference type="Proteomes" id="UP000735302"/>
    </source>
</evidence>
<accession>A0AAV4BQ29</accession>
<comment type="caution">
    <text evidence="1">The sequence shown here is derived from an EMBL/GenBank/DDBJ whole genome shotgun (WGS) entry which is preliminary data.</text>
</comment>